<comment type="cofactor">
    <cofactor evidence="1">
        <name>Mg(2+)</name>
        <dbReference type="ChEBI" id="CHEBI:18420"/>
    </cofactor>
</comment>
<dbReference type="AlphaFoldDB" id="A0A3D8P5F1"/>
<keyword evidence="3" id="KW-0808">Transferase</keyword>
<evidence type="ECO:0000256" key="3">
    <source>
        <dbReference type="ARBA" id="ARBA00022679"/>
    </source>
</evidence>
<dbReference type="InterPro" id="IPR002934">
    <property type="entry name" value="Polymerase_NTP_transf_dom"/>
</dbReference>
<dbReference type="PANTHER" id="PTHR33571:SF12">
    <property type="entry name" value="BSL3053 PROTEIN"/>
    <property type="match status" value="1"/>
</dbReference>
<evidence type="ECO:0000256" key="5">
    <source>
        <dbReference type="ARBA" id="ARBA00022723"/>
    </source>
</evidence>
<organism evidence="11 12">
    <name type="scientific">Ammonifex thiophilus</name>
    <dbReference type="NCBI Taxonomy" id="444093"/>
    <lineage>
        <taxon>Bacteria</taxon>
        <taxon>Bacillati</taxon>
        <taxon>Bacillota</taxon>
        <taxon>Clostridia</taxon>
        <taxon>Thermoanaerobacterales</taxon>
        <taxon>Thermoanaerobacteraceae</taxon>
        <taxon>Ammonifex</taxon>
    </lineage>
</organism>
<keyword evidence="4" id="KW-0548">Nucleotidyltransferase</keyword>
<evidence type="ECO:0000256" key="9">
    <source>
        <dbReference type="ARBA" id="ARBA00038276"/>
    </source>
</evidence>
<evidence type="ECO:0000256" key="7">
    <source>
        <dbReference type="ARBA" id="ARBA00022840"/>
    </source>
</evidence>
<keyword evidence="8" id="KW-0460">Magnesium</keyword>
<keyword evidence="5" id="KW-0479">Metal-binding</keyword>
<dbReference type="Gene3D" id="3.30.460.10">
    <property type="entry name" value="Beta Polymerase, domain 2"/>
    <property type="match status" value="1"/>
</dbReference>
<dbReference type="InterPro" id="IPR043519">
    <property type="entry name" value="NT_sf"/>
</dbReference>
<gene>
    <name evidence="11" type="ORF">DXX99_00365</name>
</gene>
<dbReference type="OrthoDB" id="90159at2"/>
<comment type="similarity">
    <text evidence="9">Belongs to the MntA antitoxin family.</text>
</comment>
<evidence type="ECO:0000256" key="1">
    <source>
        <dbReference type="ARBA" id="ARBA00001946"/>
    </source>
</evidence>
<dbReference type="Proteomes" id="UP000256329">
    <property type="component" value="Unassembled WGS sequence"/>
</dbReference>
<dbReference type="EMBL" id="QSLN01000001">
    <property type="protein sequence ID" value="RDV84546.1"/>
    <property type="molecule type" value="Genomic_DNA"/>
</dbReference>
<evidence type="ECO:0000259" key="10">
    <source>
        <dbReference type="Pfam" id="PF01909"/>
    </source>
</evidence>
<comment type="caution">
    <text evidence="11">The sequence shown here is derived from an EMBL/GenBank/DDBJ whole genome shotgun (WGS) entry which is preliminary data.</text>
</comment>
<dbReference type="GO" id="GO:0005524">
    <property type="term" value="F:ATP binding"/>
    <property type="evidence" value="ECO:0007669"/>
    <property type="project" value="UniProtKB-KW"/>
</dbReference>
<keyword evidence="7" id="KW-0067">ATP-binding</keyword>
<keyword evidence="6" id="KW-0547">Nucleotide-binding</keyword>
<dbReference type="Pfam" id="PF01909">
    <property type="entry name" value="NTP_transf_2"/>
    <property type="match status" value="1"/>
</dbReference>
<protein>
    <recommendedName>
        <fullName evidence="10">Polymerase nucleotidyl transferase domain-containing protein</fullName>
    </recommendedName>
</protein>
<evidence type="ECO:0000313" key="11">
    <source>
        <dbReference type="EMBL" id="RDV84546.1"/>
    </source>
</evidence>
<dbReference type="InterPro" id="IPR052038">
    <property type="entry name" value="Type-VII_TA_antitoxin"/>
</dbReference>
<proteinExistence type="inferred from homology"/>
<evidence type="ECO:0000256" key="6">
    <source>
        <dbReference type="ARBA" id="ARBA00022741"/>
    </source>
</evidence>
<evidence type="ECO:0000256" key="2">
    <source>
        <dbReference type="ARBA" id="ARBA00022649"/>
    </source>
</evidence>
<evidence type="ECO:0000313" key="12">
    <source>
        <dbReference type="Proteomes" id="UP000256329"/>
    </source>
</evidence>
<evidence type="ECO:0000256" key="4">
    <source>
        <dbReference type="ARBA" id="ARBA00022695"/>
    </source>
</evidence>
<feature type="domain" description="Polymerase nucleotidyl transferase" evidence="10">
    <location>
        <begin position="33"/>
        <end position="110"/>
    </location>
</feature>
<name>A0A3D8P5F1_9THEO</name>
<dbReference type="CDD" id="cd05403">
    <property type="entry name" value="NT_KNTase_like"/>
    <property type="match status" value="1"/>
</dbReference>
<dbReference type="GO" id="GO:0016779">
    <property type="term" value="F:nucleotidyltransferase activity"/>
    <property type="evidence" value="ECO:0007669"/>
    <property type="project" value="UniProtKB-KW"/>
</dbReference>
<accession>A0A3D8P5F1</accession>
<sequence length="112" mass="12779">MKVRLPATYQEVARHMRTLEEIRTILQEQQVTLAEKYGIRIIGLFGSYVRGEQQAESDLDVLVEILRPISLLELVGAELYLGELLGMKVDLVPRRSLREELKEAVMSELVAL</sequence>
<evidence type="ECO:0000256" key="8">
    <source>
        <dbReference type="ARBA" id="ARBA00022842"/>
    </source>
</evidence>
<keyword evidence="2" id="KW-1277">Toxin-antitoxin system</keyword>
<reference evidence="11 12" key="1">
    <citation type="submission" date="2018-08" db="EMBL/GenBank/DDBJ databases">
        <title>Form III RuBisCO-mediated autotrophy in Thermodesulfobium bacteria.</title>
        <authorList>
            <person name="Toshchakov S.V."/>
            <person name="Kublanov I.V."/>
            <person name="Frolov E."/>
            <person name="Bonch-Osmolovskaya E.A."/>
            <person name="Tourova T.P."/>
            <person name="Chernych N.A."/>
            <person name="Lebedinsky A.V."/>
        </authorList>
    </citation>
    <scope>NUCLEOTIDE SEQUENCE [LARGE SCALE GENOMIC DNA]</scope>
    <source>
        <strain evidence="11 12">SR</strain>
    </source>
</reference>
<dbReference type="PANTHER" id="PTHR33571">
    <property type="entry name" value="SSL8005 PROTEIN"/>
    <property type="match status" value="1"/>
</dbReference>
<keyword evidence="12" id="KW-1185">Reference proteome</keyword>
<dbReference type="SUPFAM" id="SSF81301">
    <property type="entry name" value="Nucleotidyltransferase"/>
    <property type="match status" value="1"/>
</dbReference>
<dbReference type="GO" id="GO:0046872">
    <property type="term" value="F:metal ion binding"/>
    <property type="evidence" value="ECO:0007669"/>
    <property type="project" value="UniProtKB-KW"/>
</dbReference>